<dbReference type="Gene3D" id="3.40.50.300">
    <property type="entry name" value="P-loop containing nucleotide triphosphate hydrolases"/>
    <property type="match status" value="1"/>
</dbReference>
<evidence type="ECO:0000256" key="2">
    <source>
        <dbReference type="ARBA" id="ARBA00022840"/>
    </source>
</evidence>
<dbReference type="Pfam" id="PF01656">
    <property type="entry name" value="CbiA"/>
    <property type="match status" value="1"/>
</dbReference>
<sequence length="258" mass="27846">MKSMKIAISGKGGVGKTTFAANLAHYLSEQGMRVLAVDADPDASLGTVLGIAEDALNRLRPIVDMKELIEQRMGGSGAFYPLNPQVDDILDDYSVQVGPIRFFRMGNVKGGGTACYCKENSFLHALVNSLILSEQDTVILDMGAGIEQLTRGTAQGVDVLVIVTEASTVSAHTVRVIQKLAQELGIPKVSVIGNKIRSSKDEDFLKAQFTEDELLGLIPFSEELLDMSIHTDNSSFPKGAPGSQLESVYRKLMEGRDI</sequence>
<dbReference type="GO" id="GO:0005829">
    <property type="term" value="C:cytosol"/>
    <property type="evidence" value="ECO:0007669"/>
    <property type="project" value="TreeGrafter"/>
</dbReference>
<dbReference type="GO" id="GO:0051782">
    <property type="term" value="P:negative regulation of cell division"/>
    <property type="evidence" value="ECO:0007669"/>
    <property type="project" value="TreeGrafter"/>
</dbReference>
<organism evidence="4 5">
    <name type="scientific">Desulfitobacterium hafniense DP7</name>
    <dbReference type="NCBI Taxonomy" id="537010"/>
    <lineage>
        <taxon>Bacteria</taxon>
        <taxon>Bacillati</taxon>
        <taxon>Bacillota</taxon>
        <taxon>Clostridia</taxon>
        <taxon>Eubacteriales</taxon>
        <taxon>Desulfitobacteriaceae</taxon>
        <taxon>Desulfitobacterium</taxon>
    </lineage>
</organism>
<comment type="caution">
    <text evidence="4">The sequence shown here is derived from an EMBL/GenBank/DDBJ whole genome shotgun (WGS) entry which is preliminary data.</text>
</comment>
<dbReference type="GO" id="GO:0016887">
    <property type="term" value="F:ATP hydrolysis activity"/>
    <property type="evidence" value="ECO:0007669"/>
    <property type="project" value="TreeGrafter"/>
</dbReference>
<dbReference type="InterPro" id="IPR002586">
    <property type="entry name" value="CobQ/CobB/MinD/ParA_Nub-bd_dom"/>
</dbReference>
<keyword evidence="2" id="KW-0067">ATP-binding</keyword>
<dbReference type="GO" id="GO:0009898">
    <property type="term" value="C:cytoplasmic side of plasma membrane"/>
    <property type="evidence" value="ECO:0007669"/>
    <property type="project" value="TreeGrafter"/>
</dbReference>
<dbReference type="InterPro" id="IPR014433">
    <property type="entry name" value="CooC"/>
</dbReference>
<dbReference type="InterPro" id="IPR027417">
    <property type="entry name" value="P-loop_NTPase"/>
</dbReference>
<dbReference type="HOGENOM" id="CLU_082962_0_0_9"/>
<gene>
    <name evidence="4" type="ORF">HMPREF0322_02147</name>
</gene>
<dbReference type="Proteomes" id="UP000004416">
    <property type="component" value="Unassembled WGS sequence"/>
</dbReference>
<dbReference type="AlphaFoldDB" id="G9XMG1"/>
<evidence type="ECO:0000256" key="1">
    <source>
        <dbReference type="ARBA" id="ARBA00022741"/>
    </source>
</evidence>
<dbReference type="SUPFAM" id="SSF52540">
    <property type="entry name" value="P-loop containing nucleoside triphosphate hydrolases"/>
    <property type="match status" value="1"/>
</dbReference>
<reference evidence="4 5" key="1">
    <citation type="submission" date="2011-08" db="EMBL/GenBank/DDBJ databases">
        <authorList>
            <person name="Weinstock G."/>
            <person name="Sodergren E."/>
            <person name="Clifton S."/>
            <person name="Fulton L."/>
            <person name="Fulton B."/>
            <person name="Courtney L."/>
            <person name="Fronick C."/>
            <person name="Harrison M."/>
            <person name="Strong C."/>
            <person name="Farmer C."/>
            <person name="Delahaunty K."/>
            <person name="Markovic C."/>
            <person name="Hall O."/>
            <person name="Minx P."/>
            <person name="Tomlinson C."/>
            <person name="Mitreva M."/>
            <person name="Hou S."/>
            <person name="Chen J."/>
            <person name="Wollam A."/>
            <person name="Pepin K.H."/>
            <person name="Johnson M."/>
            <person name="Bhonagiri V."/>
            <person name="Zhang X."/>
            <person name="Suruliraj S."/>
            <person name="Warren W."/>
            <person name="Chinwalla A."/>
            <person name="Mardis E.R."/>
            <person name="Wilson R.K."/>
        </authorList>
    </citation>
    <scope>NUCLEOTIDE SEQUENCE [LARGE SCALE GENOMIC DNA]</scope>
    <source>
        <strain evidence="4 5">DP7</strain>
    </source>
</reference>
<evidence type="ECO:0000259" key="3">
    <source>
        <dbReference type="Pfam" id="PF01656"/>
    </source>
</evidence>
<dbReference type="PANTHER" id="PTHR43384">
    <property type="entry name" value="SEPTUM SITE-DETERMINING PROTEIN MIND HOMOLOG, CHLOROPLASTIC-RELATED"/>
    <property type="match status" value="1"/>
</dbReference>
<dbReference type="EMBL" id="AFZX01000049">
    <property type="protein sequence ID" value="EHL07137.1"/>
    <property type="molecule type" value="Genomic_DNA"/>
</dbReference>
<protein>
    <submittedName>
        <fullName evidence="4">CobQ/CobB/MinD/ParA nucleotide binding domain protein</fullName>
    </submittedName>
</protein>
<evidence type="ECO:0000313" key="5">
    <source>
        <dbReference type="Proteomes" id="UP000004416"/>
    </source>
</evidence>
<dbReference type="PANTHER" id="PTHR43384:SF6">
    <property type="entry name" value="SEPTUM SITE-DETERMINING PROTEIN MIND HOMOLOG, CHLOROPLASTIC"/>
    <property type="match status" value="1"/>
</dbReference>
<dbReference type="PIRSF" id="PIRSF005647">
    <property type="entry name" value="CooC"/>
    <property type="match status" value="1"/>
</dbReference>
<accession>G9XMG1</accession>
<name>G9XMG1_DESHA</name>
<evidence type="ECO:0000313" key="4">
    <source>
        <dbReference type="EMBL" id="EHL07137.1"/>
    </source>
</evidence>
<feature type="domain" description="CobQ/CobB/MinD/ParA nucleotide binding" evidence="3">
    <location>
        <begin position="6"/>
        <end position="225"/>
    </location>
</feature>
<proteinExistence type="predicted"/>
<dbReference type="InterPro" id="IPR050625">
    <property type="entry name" value="ParA/MinD_ATPase"/>
</dbReference>
<dbReference type="PATRIC" id="fig|537010.4.peg.2016"/>
<keyword evidence="1" id="KW-0547">Nucleotide-binding</keyword>
<dbReference type="GO" id="GO:0005524">
    <property type="term" value="F:ATP binding"/>
    <property type="evidence" value="ECO:0007669"/>
    <property type="project" value="UniProtKB-KW"/>
</dbReference>